<dbReference type="Gene3D" id="3.40.50.1820">
    <property type="entry name" value="alpha/beta hydrolase"/>
    <property type="match status" value="1"/>
</dbReference>
<sequence>MPSRSSVRNGRTRWAGCPQGVVHRGCRAPCGHEKIVLRTRRRGKGGTMKPRLVFVHGIGGPRDAEAELREWLEAVAHGARAAGHSRSLSGLTGGWAADARFAYYGDLFHTAGAQGTGAAAPVAGVRDDEELVAGLLVEAIDERLADPALDEGEARVLRHARAQLVPPGGAQGVGAPGRHVANALTTLLSLPGLRSVGGWLSARVTAGMLGQVARYLNRAEPCGDGVPLDARIRGRVAGCLDGDGPTVVVAHSLGTVVALETLHAHRGEVPLLITLGSPLGTRTAVLPRVRPQPVSAPACVGRWLNFWDRDDLVAARPRLEEFVRPNASSVRPVSSRVDSDGAWVHPAAKYLAQAAVAGPLVEALTAAPGS</sequence>
<evidence type="ECO:0008006" key="2">
    <source>
        <dbReference type="Google" id="ProtNLM"/>
    </source>
</evidence>
<dbReference type="EMBL" id="AJ786317">
    <property type="protein sequence ID" value="CAH05115.1"/>
    <property type="molecule type" value="Genomic_DNA"/>
</dbReference>
<proteinExistence type="predicted"/>
<dbReference type="AlphaFoldDB" id="Q4A4A6"/>
<reference evidence="1" key="1">
    <citation type="submission" date="2004-07" db="EMBL/GenBank/DDBJ databases">
        <title>Cloning and characterization of a neomycin biosynthetic gene cluster from Streptomyces fradiae, ATCC 10745.</title>
        <authorList>
            <person name="Subba B."/>
            <person name="Kharel M.K."/>
            <person name="Sthapit B."/>
            <person name="Liou K."/>
            <person name="Lee H.C."/>
            <person name="Woo J.S."/>
            <person name="Sohng J.K."/>
        </authorList>
    </citation>
    <scope>NUCLEOTIDE SEQUENCE</scope>
    <source>
        <strain evidence="1">ATCC 10745</strain>
    </source>
</reference>
<dbReference type="SUPFAM" id="SSF53474">
    <property type="entry name" value="alpha/beta-Hydrolases"/>
    <property type="match status" value="1"/>
</dbReference>
<organism evidence="1">
    <name type="scientific">Streptomyces fradiae</name>
    <name type="common">Streptomyces roseoflavus</name>
    <dbReference type="NCBI Taxonomy" id="1906"/>
    <lineage>
        <taxon>Bacteria</taxon>
        <taxon>Bacillati</taxon>
        <taxon>Actinomycetota</taxon>
        <taxon>Actinomycetes</taxon>
        <taxon>Kitasatosporales</taxon>
        <taxon>Streptomycetaceae</taxon>
        <taxon>Streptomyces</taxon>
    </lineage>
</organism>
<protein>
    <recommendedName>
        <fullName evidence="2">Alpha/beta hydrolase</fullName>
    </recommendedName>
</protein>
<accession>Q4A4A6</accession>
<name>Q4A4A6_STRFR</name>
<dbReference type="InterPro" id="IPR029058">
    <property type="entry name" value="AB_hydrolase_fold"/>
</dbReference>
<evidence type="ECO:0000313" key="1">
    <source>
        <dbReference type="EMBL" id="CAH05115.1"/>
    </source>
</evidence>